<organism evidence="1 2">
    <name type="scientific">Ralstonia condita</name>
    <dbReference type="NCBI Taxonomy" id="3058600"/>
    <lineage>
        <taxon>Bacteria</taxon>
        <taxon>Pseudomonadati</taxon>
        <taxon>Pseudomonadota</taxon>
        <taxon>Betaproteobacteria</taxon>
        <taxon>Burkholderiales</taxon>
        <taxon>Burkholderiaceae</taxon>
        <taxon>Ralstonia</taxon>
    </lineage>
</organism>
<accession>A0ABM9JMT3</accession>
<dbReference type="EMBL" id="CATYWO010000006">
    <property type="protein sequence ID" value="CAJ0797643.1"/>
    <property type="molecule type" value="Genomic_DNA"/>
</dbReference>
<evidence type="ECO:0000313" key="2">
    <source>
        <dbReference type="Proteomes" id="UP001189616"/>
    </source>
</evidence>
<sequence length="411" mass="45498">MKEMKLLRLARLLARVYRQPICHSYGNFKGGPRGCDESGALAGQPEVYNLGAMIPELTLIVPFCAPAAEVADDAYRQLTLPGLERLLAHARETERERHDDAYLPTLPHERWLAAHAGLPISPLPSAPYMRLADGGAADTRTWACLQPVHIHAARDHLVMLDPAQLRLEAADADALRAAIAPLLADMRLTLDAPHAARWYVADAPFGDLVAAAPQRATGHNIDIWMHKGEQERAWRKFQNEIQMTWYDHPVNQAREARGLLPVNSVWLFGQGALVDARPIAERMIGSDAFFAGLCHAAHATELCAESLGALPADDTSAAALLDAAARPYLSADWYDWLETLRRFDRDWFTPAADALADGRIDAVSLVLTGDSHYAHYRVTRRELAHGPFGWLRRFSRPRTLRDALSPLSMAA</sequence>
<comment type="caution">
    <text evidence="1">The sequence shown here is derived from an EMBL/GenBank/DDBJ whole genome shotgun (WGS) entry which is preliminary data.</text>
</comment>
<name>A0ABM9JMT3_9RALS</name>
<evidence type="ECO:0000313" key="1">
    <source>
        <dbReference type="EMBL" id="CAJ0797643.1"/>
    </source>
</evidence>
<evidence type="ECO:0008006" key="3">
    <source>
        <dbReference type="Google" id="ProtNLM"/>
    </source>
</evidence>
<dbReference type="Proteomes" id="UP001189616">
    <property type="component" value="Unassembled WGS sequence"/>
</dbReference>
<protein>
    <recommendedName>
        <fullName evidence="3">Regulatory protein, RpfE type</fullName>
    </recommendedName>
</protein>
<dbReference type="InterPro" id="IPR016631">
    <property type="entry name" value="Regulatory_RpfE"/>
</dbReference>
<reference evidence="1 2" key="1">
    <citation type="submission" date="2023-07" db="EMBL/GenBank/DDBJ databases">
        <authorList>
            <person name="Peeters C."/>
        </authorList>
    </citation>
    <scope>NUCLEOTIDE SEQUENCE [LARGE SCALE GENOMIC DNA]</scope>
    <source>
        <strain evidence="1 2">LMG 7141</strain>
    </source>
</reference>
<dbReference type="PIRSF" id="PIRSF015283">
    <property type="entry name" value="Regulatory_RpfE"/>
    <property type="match status" value="1"/>
</dbReference>
<gene>
    <name evidence="1" type="ORF">LMG7141_03411</name>
</gene>
<keyword evidence="2" id="KW-1185">Reference proteome</keyword>
<proteinExistence type="predicted"/>